<dbReference type="PROSITE" id="PS50838">
    <property type="entry name" value="MAGE"/>
    <property type="match status" value="1"/>
</dbReference>
<gene>
    <name evidence="3" type="ORF">HD556DRAFT_1235184</name>
</gene>
<evidence type="ECO:0000256" key="1">
    <source>
        <dbReference type="SAM" id="MobiDB-lite"/>
    </source>
</evidence>
<dbReference type="GO" id="GO:0006281">
    <property type="term" value="P:DNA repair"/>
    <property type="evidence" value="ECO:0007669"/>
    <property type="project" value="TreeGrafter"/>
</dbReference>
<dbReference type="Gene3D" id="1.10.10.1200">
    <property type="entry name" value="MAGE homology domain, winged helix WH1 motif"/>
    <property type="match status" value="1"/>
</dbReference>
<dbReference type="Proteomes" id="UP000719766">
    <property type="component" value="Unassembled WGS sequence"/>
</dbReference>
<evidence type="ECO:0000313" key="3">
    <source>
        <dbReference type="EMBL" id="KAG1795661.1"/>
    </source>
</evidence>
<reference evidence="3" key="1">
    <citation type="journal article" date="2020" name="New Phytol.">
        <title>Comparative genomics reveals dynamic genome evolution in host specialist ectomycorrhizal fungi.</title>
        <authorList>
            <person name="Lofgren L.A."/>
            <person name="Nguyen N.H."/>
            <person name="Vilgalys R."/>
            <person name="Ruytinx J."/>
            <person name="Liao H.L."/>
            <person name="Branco S."/>
            <person name="Kuo A."/>
            <person name="LaButti K."/>
            <person name="Lipzen A."/>
            <person name="Andreopoulos W."/>
            <person name="Pangilinan J."/>
            <person name="Riley R."/>
            <person name="Hundley H."/>
            <person name="Na H."/>
            <person name="Barry K."/>
            <person name="Grigoriev I.V."/>
            <person name="Stajich J.E."/>
            <person name="Kennedy P.G."/>
        </authorList>
    </citation>
    <scope>NUCLEOTIDE SEQUENCE</scope>
    <source>
        <strain evidence="3">S12</strain>
    </source>
</reference>
<dbReference type="RefSeq" id="XP_041161415.1">
    <property type="nucleotide sequence ID" value="XM_041297726.1"/>
</dbReference>
<feature type="compositionally biased region" description="Acidic residues" evidence="1">
    <location>
        <begin position="36"/>
        <end position="51"/>
    </location>
</feature>
<evidence type="ECO:0000313" key="4">
    <source>
        <dbReference type="Proteomes" id="UP000719766"/>
    </source>
</evidence>
<dbReference type="InterPro" id="IPR002190">
    <property type="entry name" value="MHD_dom"/>
</dbReference>
<keyword evidence="4" id="KW-1185">Reference proteome</keyword>
<dbReference type="InterPro" id="IPR041899">
    <property type="entry name" value="MAGE_WH2"/>
</dbReference>
<dbReference type="OrthoDB" id="205198at2759"/>
<accession>A0A9P7DJ03</accession>
<feature type="compositionally biased region" description="Low complexity" evidence="1">
    <location>
        <begin position="1"/>
        <end position="27"/>
    </location>
</feature>
<dbReference type="GO" id="GO:0005634">
    <property type="term" value="C:nucleus"/>
    <property type="evidence" value="ECO:0007669"/>
    <property type="project" value="TreeGrafter"/>
</dbReference>
<feature type="domain" description="MAGE" evidence="2">
    <location>
        <begin position="67"/>
        <end position="132"/>
    </location>
</feature>
<dbReference type="PANTHER" id="PTHR11736:SF14">
    <property type="entry name" value="NSE3 HOMOLOG, SMC5-SMC6 COMPLEX COMPONENT"/>
    <property type="match status" value="1"/>
</dbReference>
<organism evidence="3 4">
    <name type="scientific">Suillus plorans</name>
    <dbReference type="NCBI Taxonomy" id="116603"/>
    <lineage>
        <taxon>Eukaryota</taxon>
        <taxon>Fungi</taxon>
        <taxon>Dikarya</taxon>
        <taxon>Basidiomycota</taxon>
        <taxon>Agaricomycotina</taxon>
        <taxon>Agaricomycetes</taxon>
        <taxon>Agaricomycetidae</taxon>
        <taxon>Boletales</taxon>
        <taxon>Suillineae</taxon>
        <taxon>Suillaceae</taxon>
        <taxon>Suillus</taxon>
    </lineage>
</organism>
<protein>
    <submittedName>
        <fullName evidence="3">MAGE-domain-containing protein</fullName>
    </submittedName>
</protein>
<feature type="region of interest" description="Disordered" evidence="1">
    <location>
        <begin position="1"/>
        <end position="61"/>
    </location>
</feature>
<sequence>MARAGPSRTQRSQRATQPSQSQSQRPARGSRRAPVEEDEDEDAEDDDDQDMDINGSQARLNDADAELDRKASDLVRFALFMEQRRTLIRREDINKKVLASNSRSFNSVFERAQKLLKKTFAMELVELQSRNYREQDNVVAGDDLQEARNATGVKKKSKLQPSAAAGSKTYILRSVLDPVIIEEAARTDERLYEEQIADSQENGDDDDDMPRSYGCIISWSTTDQVGALGVLHVILAIILASGRSMTDLDLRAHLKRLGLASNESISMNTQSTHKSLPIDTYLGQLMKQGYLDRIKLGDTKAAGGKRSRAPAATQTNPDETQAFEWHWGHRSYSEIGEQAIATFIAEFMVERSRDDDAEDDDEDGKTARSRGKGRARAEDGGRDKKLKNVYGAIERAAGGNLSDVK</sequence>
<dbReference type="SMART" id="SM01373">
    <property type="entry name" value="MAGE"/>
    <property type="match status" value="1"/>
</dbReference>
<dbReference type="Gene3D" id="1.10.10.1210">
    <property type="entry name" value="MAGE homology domain, winged helix WH2 motif"/>
    <property type="match status" value="1"/>
</dbReference>
<feature type="region of interest" description="Disordered" evidence="1">
    <location>
        <begin position="352"/>
        <end position="391"/>
    </location>
</feature>
<dbReference type="GeneID" id="64591490"/>
<comment type="caution">
    <text evidence="3">The sequence shown here is derived from an EMBL/GenBank/DDBJ whole genome shotgun (WGS) entry which is preliminary data.</text>
</comment>
<dbReference type="PANTHER" id="PTHR11736">
    <property type="entry name" value="MELANOMA-ASSOCIATED ANTIGEN MAGE ANTIGEN"/>
    <property type="match status" value="1"/>
</dbReference>
<proteinExistence type="predicted"/>
<dbReference type="EMBL" id="JABBWE010000021">
    <property type="protein sequence ID" value="KAG1795661.1"/>
    <property type="molecule type" value="Genomic_DNA"/>
</dbReference>
<dbReference type="Pfam" id="PF01454">
    <property type="entry name" value="MAGE"/>
    <property type="match status" value="1"/>
</dbReference>
<dbReference type="AlphaFoldDB" id="A0A9P7DJ03"/>
<dbReference type="InterPro" id="IPR041898">
    <property type="entry name" value="MAGE_WH1"/>
</dbReference>
<evidence type="ECO:0000259" key="2">
    <source>
        <dbReference type="PROSITE" id="PS50838"/>
    </source>
</evidence>
<name>A0A9P7DJ03_9AGAM</name>
<dbReference type="InterPro" id="IPR037445">
    <property type="entry name" value="MAGE"/>
</dbReference>